<dbReference type="Pfam" id="PF06224">
    <property type="entry name" value="AlkZ-like"/>
    <property type="match status" value="1"/>
</dbReference>
<protein>
    <recommendedName>
        <fullName evidence="2">Winged helix DNA-binding domain-containing protein</fullName>
    </recommendedName>
</protein>
<dbReference type="PANTHER" id="PTHR38479:SF2">
    <property type="entry name" value="WINGED HELIX DNA-BINDING DOMAIN-CONTAINING PROTEIN"/>
    <property type="match status" value="1"/>
</dbReference>
<evidence type="ECO:0008006" key="2">
    <source>
        <dbReference type="Google" id="ProtNLM"/>
    </source>
</evidence>
<dbReference type="AlphaFoldDB" id="X1BAT9"/>
<reference evidence="1" key="1">
    <citation type="journal article" date="2014" name="Front. Microbiol.">
        <title>High frequency of phylogenetically diverse reductive dehalogenase-homologous genes in deep subseafloor sedimentary metagenomes.</title>
        <authorList>
            <person name="Kawai M."/>
            <person name="Futagami T."/>
            <person name="Toyoda A."/>
            <person name="Takaki Y."/>
            <person name="Nishi S."/>
            <person name="Hori S."/>
            <person name="Arai W."/>
            <person name="Tsubouchi T."/>
            <person name="Morono Y."/>
            <person name="Uchiyama I."/>
            <person name="Ito T."/>
            <person name="Fujiyama A."/>
            <person name="Inagaki F."/>
            <person name="Takami H."/>
        </authorList>
    </citation>
    <scope>NUCLEOTIDE SEQUENCE</scope>
    <source>
        <strain evidence="1">Expedition CK06-06</strain>
    </source>
</reference>
<organism evidence="1">
    <name type="scientific">marine sediment metagenome</name>
    <dbReference type="NCBI Taxonomy" id="412755"/>
    <lineage>
        <taxon>unclassified sequences</taxon>
        <taxon>metagenomes</taxon>
        <taxon>ecological metagenomes</taxon>
    </lineage>
</organism>
<feature type="non-terminal residue" evidence="1">
    <location>
        <position position="1"/>
    </location>
</feature>
<name>X1BAT9_9ZZZZ</name>
<accession>X1BAT9</accession>
<sequence>REQFRYSLLPKNIKLRVNKEKAKVLLVEKFLQSFGPVTLKDIAWWSGFSKKESKKILEEIKTIDIGDGLLLLEREAEDFDNSKVNDKSLLLMSGVDQYVITYKYSICPRLVSEKYLTNIYNEYGALHDPIIKNGKIIGRWHVKEGKIGYLLYEKIKNKTELYQRIREMEQFLRE</sequence>
<gene>
    <name evidence="1" type="ORF">S01H4_10920</name>
</gene>
<proteinExistence type="predicted"/>
<evidence type="ECO:0000313" key="1">
    <source>
        <dbReference type="EMBL" id="GAG69091.1"/>
    </source>
</evidence>
<dbReference type="PANTHER" id="PTHR38479">
    <property type="entry name" value="LMO0824 PROTEIN"/>
    <property type="match status" value="1"/>
</dbReference>
<comment type="caution">
    <text evidence="1">The sequence shown here is derived from an EMBL/GenBank/DDBJ whole genome shotgun (WGS) entry which is preliminary data.</text>
</comment>
<dbReference type="EMBL" id="BART01004289">
    <property type="protein sequence ID" value="GAG69091.1"/>
    <property type="molecule type" value="Genomic_DNA"/>
</dbReference>
<dbReference type="InterPro" id="IPR009351">
    <property type="entry name" value="AlkZ-like"/>
</dbReference>